<keyword evidence="3" id="KW-0863">Zinc-finger</keyword>
<comment type="subcellular location">
    <subcellularLocation>
        <location evidence="1">Nucleus</location>
    </subcellularLocation>
</comment>
<dbReference type="InterPro" id="IPR052035">
    <property type="entry name" value="ZnF_BED_domain_contain"/>
</dbReference>
<evidence type="ECO:0000313" key="6">
    <source>
        <dbReference type="EMBL" id="KAI7806319.1"/>
    </source>
</evidence>
<dbReference type="GO" id="GO:0008270">
    <property type="term" value="F:zinc ion binding"/>
    <property type="evidence" value="ECO:0007669"/>
    <property type="project" value="UniProtKB-KW"/>
</dbReference>
<evidence type="ECO:0000256" key="5">
    <source>
        <dbReference type="ARBA" id="ARBA00023242"/>
    </source>
</evidence>
<evidence type="ECO:0000256" key="2">
    <source>
        <dbReference type="ARBA" id="ARBA00022723"/>
    </source>
</evidence>
<organism evidence="6 7">
    <name type="scientific">Triplophysa rosa</name>
    <name type="common">Cave loach</name>
    <dbReference type="NCBI Taxonomy" id="992332"/>
    <lineage>
        <taxon>Eukaryota</taxon>
        <taxon>Metazoa</taxon>
        <taxon>Chordata</taxon>
        <taxon>Craniata</taxon>
        <taxon>Vertebrata</taxon>
        <taxon>Euteleostomi</taxon>
        <taxon>Actinopterygii</taxon>
        <taxon>Neopterygii</taxon>
        <taxon>Teleostei</taxon>
        <taxon>Ostariophysi</taxon>
        <taxon>Cypriniformes</taxon>
        <taxon>Nemacheilidae</taxon>
        <taxon>Triplophysa</taxon>
    </lineage>
</organism>
<dbReference type="InterPro" id="IPR012337">
    <property type="entry name" value="RNaseH-like_sf"/>
</dbReference>
<evidence type="ECO:0000256" key="1">
    <source>
        <dbReference type="ARBA" id="ARBA00004123"/>
    </source>
</evidence>
<evidence type="ECO:0000256" key="3">
    <source>
        <dbReference type="ARBA" id="ARBA00022771"/>
    </source>
</evidence>
<dbReference type="AlphaFoldDB" id="A0A9W7WQ67"/>
<dbReference type="PANTHER" id="PTHR46481:SF10">
    <property type="entry name" value="ZINC FINGER BED DOMAIN-CONTAINING PROTEIN 39"/>
    <property type="match status" value="1"/>
</dbReference>
<sequence>MTRALNPKYTPPSRDTLSNVLIPAWYKVEKANLIMELTTVGKVALTSDSWKSLSQDHYLTVTAHYILEGETRQKVLTTKAVYEAQTGPIVAEEISEVLQEFDIMDKIVAVTIHKARLLCPYTHSVASVANWTAKIRNIVVWMKRSSMAKTVLREKQQVLNLPQHSLILDIKTRWNSLYLMIERFLEQYPAIQAASLDQRLRKPIDRDRLARLTEEDFRKGEDFVHLMRILYRSTLCVSSEKSPTCGQVLPILQKLE</sequence>
<comment type="caution">
    <text evidence="6">The sequence shown here is derived from an EMBL/GenBank/DDBJ whole genome shotgun (WGS) entry which is preliminary data.</text>
</comment>
<gene>
    <name evidence="6" type="ORF">IRJ41_004003</name>
</gene>
<reference evidence="6" key="1">
    <citation type="submission" date="2021-02" db="EMBL/GenBank/DDBJ databases">
        <title>Comparative genomics reveals that relaxation of natural selection precedes convergent phenotypic evolution of cavefish.</title>
        <authorList>
            <person name="Peng Z."/>
        </authorList>
    </citation>
    <scope>NUCLEOTIDE SEQUENCE</scope>
    <source>
        <tissue evidence="6">Muscle</tissue>
    </source>
</reference>
<dbReference type="Proteomes" id="UP001059041">
    <property type="component" value="Linkage Group LG8"/>
</dbReference>
<evidence type="ECO:0000313" key="7">
    <source>
        <dbReference type="Proteomes" id="UP001059041"/>
    </source>
</evidence>
<keyword evidence="2" id="KW-0479">Metal-binding</keyword>
<dbReference type="SUPFAM" id="SSF53098">
    <property type="entry name" value="Ribonuclease H-like"/>
    <property type="match status" value="1"/>
</dbReference>
<evidence type="ECO:0000256" key="4">
    <source>
        <dbReference type="ARBA" id="ARBA00022833"/>
    </source>
</evidence>
<name>A0A9W7WQ67_TRIRA</name>
<keyword evidence="7" id="KW-1185">Reference proteome</keyword>
<dbReference type="EMBL" id="JAFHDT010000008">
    <property type="protein sequence ID" value="KAI7806319.1"/>
    <property type="molecule type" value="Genomic_DNA"/>
</dbReference>
<dbReference type="GO" id="GO:0005634">
    <property type="term" value="C:nucleus"/>
    <property type="evidence" value="ECO:0007669"/>
    <property type="project" value="UniProtKB-SubCell"/>
</dbReference>
<protein>
    <submittedName>
        <fullName evidence="6">Zinc finger BED domain-containing protein 1-like</fullName>
    </submittedName>
</protein>
<accession>A0A9W7WQ67</accession>
<keyword evidence="5" id="KW-0539">Nucleus</keyword>
<keyword evidence="4" id="KW-0862">Zinc</keyword>
<dbReference type="PANTHER" id="PTHR46481">
    <property type="entry name" value="ZINC FINGER BED DOMAIN-CONTAINING PROTEIN 4"/>
    <property type="match status" value="1"/>
</dbReference>
<proteinExistence type="predicted"/>